<gene>
    <name evidence="1" type="ORF">rCG_40813</name>
</gene>
<proteinExistence type="predicted"/>
<dbReference type="AlphaFoldDB" id="A6KPM7"/>
<dbReference type="Proteomes" id="UP000234681">
    <property type="component" value="Chromosome 17"/>
</dbReference>
<sequence length="46" mass="5339">MGLTEGIAVNSKESRIKHIRKVNNTPSRLKKKNRKDYLVSKKLQQC</sequence>
<accession>A6KPM7</accession>
<organism evidence="1 2">
    <name type="scientific">Rattus norvegicus</name>
    <name type="common">Rat</name>
    <dbReference type="NCBI Taxonomy" id="10116"/>
    <lineage>
        <taxon>Eukaryota</taxon>
        <taxon>Metazoa</taxon>
        <taxon>Chordata</taxon>
        <taxon>Craniata</taxon>
        <taxon>Vertebrata</taxon>
        <taxon>Euteleostomi</taxon>
        <taxon>Mammalia</taxon>
        <taxon>Eutheria</taxon>
        <taxon>Euarchontoglires</taxon>
        <taxon>Glires</taxon>
        <taxon>Rodentia</taxon>
        <taxon>Myomorpha</taxon>
        <taxon>Muroidea</taxon>
        <taxon>Muridae</taxon>
        <taxon>Murinae</taxon>
        <taxon>Rattus</taxon>
    </lineage>
</organism>
<evidence type="ECO:0000313" key="2">
    <source>
        <dbReference type="Proteomes" id="UP000234681"/>
    </source>
</evidence>
<protein>
    <submittedName>
        <fullName evidence="1">RCG40813</fullName>
    </submittedName>
</protein>
<name>A6KPM7_RAT</name>
<dbReference type="EMBL" id="CH474080">
    <property type="protein sequence ID" value="EDL83772.1"/>
    <property type="molecule type" value="Genomic_DNA"/>
</dbReference>
<evidence type="ECO:0000313" key="1">
    <source>
        <dbReference type="EMBL" id="EDL83772.1"/>
    </source>
</evidence>
<reference evidence="2" key="1">
    <citation type="submission" date="2005-09" db="EMBL/GenBank/DDBJ databases">
        <authorList>
            <person name="Mural R.J."/>
            <person name="Li P.W."/>
            <person name="Adams M.D."/>
            <person name="Amanatides P.G."/>
            <person name="Baden-Tillson H."/>
            <person name="Barnstead M."/>
            <person name="Chin S.H."/>
            <person name="Dew I."/>
            <person name="Evans C.A."/>
            <person name="Ferriera S."/>
            <person name="Flanigan M."/>
            <person name="Fosler C."/>
            <person name="Glodek A."/>
            <person name="Gu Z."/>
            <person name="Holt R.A."/>
            <person name="Jennings D."/>
            <person name="Kraft C.L."/>
            <person name="Lu F."/>
            <person name="Nguyen T."/>
            <person name="Nusskern D.R."/>
            <person name="Pfannkoch C.M."/>
            <person name="Sitter C."/>
            <person name="Sutton G.G."/>
            <person name="Venter J.C."/>
            <person name="Wang Z."/>
            <person name="Woodage T."/>
            <person name="Zheng X.H."/>
            <person name="Zhong F."/>
        </authorList>
    </citation>
    <scope>NUCLEOTIDE SEQUENCE [LARGE SCALE GENOMIC DNA]</scope>
    <source>
        <strain>BN</strain>
        <strain evidence="2">Sprague-Dawley</strain>
    </source>
</reference>